<dbReference type="PANTHER" id="PTHR31286">
    <property type="entry name" value="GLYCINE-RICH CELL WALL STRUCTURAL PROTEIN 1.8-LIKE"/>
    <property type="match status" value="1"/>
</dbReference>
<gene>
    <name evidence="2" type="ORF">BOLC7T42670H</name>
</gene>
<reference evidence="2" key="1">
    <citation type="submission" date="2018-11" db="EMBL/GenBank/DDBJ databases">
        <authorList>
            <consortium name="Genoscope - CEA"/>
            <person name="William W."/>
        </authorList>
    </citation>
    <scope>NUCLEOTIDE SEQUENCE</scope>
</reference>
<evidence type="ECO:0000313" key="2">
    <source>
        <dbReference type="EMBL" id="VDD37110.1"/>
    </source>
</evidence>
<dbReference type="PANTHER" id="PTHR31286:SF148">
    <property type="entry name" value="DUF4283 DOMAIN-CONTAINING PROTEIN"/>
    <property type="match status" value="1"/>
</dbReference>
<feature type="compositionally biased region" description="Polar residues" evidence="1">
    <location>
        <begin position="296"/>
        <end position="307"/>
    </location>
</feature>
<accession>A0A3P6EBQ8</accession>
<name>A0A3P6EBQ8_BRAOL</name>
<feature type="compositionally biased region" description="Basic residues" evidence="1">
    <location>
        <begin position="275"/>
        <end position="292"/>
    </location>
</feature>
<feature type="compositionally biased region" description="Polar residues" evidence="1">
    <location>
        <begin position="169"/>
        <end position="178"/>
    </location>
</feature>
<dbReference type="AlphaFoldDB" id="A0A3P6EBQ8"/>
<organism evidence="2">
    <name type="scientific">Brassica oleracea</name>
    <name type="common">Wild cabbage</name>
    <dbReference type="NCBI Taxonomy" id="3712"/>
    <lineage>
        <taxon>Eukaryota</taxon>
        <taxon>Viridiplantae</taxon>
        <taxon>Streptophyta</taxon>
        <taxon>Embryophyta</taxon>
        <taxon>Tracheophyta</taxon>
        <taxon>Spermatophyta</taxon>
        <taxon>Magnoliopsida</taxon>
        <taxon>eudicotyledons</taxon>
        <taxon>Gunneridae</taxon>
        <taxon>Pentapetalae</taxon>
        <taxon>rosids</taxon>
        <taxon>malvids</taxon>
        <taxon>Brassicales</taxon>
        <taxon>Brassicaceae</taxon>
        <taxon>Brassiceae</taxon>
        <taxon>Brassica</taxon>
    </lineage>
</organism>
<evidence type="ECO:0000256" key="1">
    <source>
        <dbReference type="SAM" id="MobiDB-lite"/>
    </source>
</evidence>
<proteinExistence type="predicted"/>
<feature type="region of interest" description="Disordered" evidence="1">
    <location>
        <begin position="167"/>
        <end position="313"/>
    </location>
</feature>
<sequence>MRTRVLRRHFWHIGDIPMIVQQWCPKTTNLKPDLTSIPIWVDFKDVPDHLFTEIGLKFLVLVVVNLEEPLPTVISFNTDEETLIQVSYPWLPPRCNTYNSWGHKETECAQMKMGLVVIQTQTKGLPSESSKEVLLPVEKESLEAETVAHVEAKQAENADIVEVADGESVAQTKESATEIQGKDWKLVTRKASPRNSHGKQSEKSKQSSYVDAGNTEVSPSRFNLISMDEDEENLEEGELSVAEDDQEEIREEENSVESETDIQEKLEKLKPAASQKKRAGNKKNPQTKKIQKNVKDQQLSHTNTTKKSSSRRN</sequence>
<dbReference type="InterPro" id="IPR040256">
    <property type="entry name" value="At4g02000-like"/>
</dbReference>
<feature type="compositionally biased region" description="Acidic residues" evidence="1">
    <location>
        <begin position="227"/>
        <end position="261"/>
    </location>
</feature>
<dbReference type="EMBL" id="LR031876">
    <property type="protein sequence ID" value="VDD37110.1"/>
    <property type="molecule type" value="Genomic_DNA"/>
</dbReference>
<protein>
    <submittedName>
        <fullName evidence="2">Uncharacterized protein</fullName>
    </submittedName>
</protein>